<dbReference type="RefSeq" id="XP_012651627.1">
    <property type="nucleotide sequence ID" value="XM_012796173.1"/>
</dbReference>
<dbReference type="AlphaFoldDB" id="W7XL84"/>
<name>W7XL84_TETTS</name>
<organism evidence="1 2">
    <name type="scientific">Tetrahymena thermophila (strain SB210)</name>
    <dbReference type="NCBI Taxonomy" id="312017"/>
    <lineage>
        <taxon>Eukaryota</taxon>
        <taxon>Sar</taxon>
        <taxon>Alveolata</taxon>
        <taxon>Ciliophora</taxon>
        <taxon>Intramacronucleata</taxon>
        <taxon>Oligohymenophorea</taxon>
        <taxon>Hymenostomatida</taxon>
        <taxon>Tetrahymenina</taxon>
        <taxon>Tetrahymenidae</taxon>
        <taxon>Tetrahymena</taxon>
    </lineage>
</organism>
<dbReference type="KEGG" id="tet:TTHERM_001005249"/>
<dbReference type="InParanoid" id="W7XL84"/>
<proteinExistence type="predicted"/>
<accession>W7XL84</accession>
<dbReference type="GeneID" id="24441373"/>
<reference evidence="2" key="1">
    <citation type="journal article" date="2006" name="PLoS Biol.">
        <title>Macronuclear genome sequence of the ciliate Tetrahymena thermophila, a model eukaryote.</title>
        <authorList>
            <person name="Eisen J.A."/>
            <person name="Coyne R.S."/>
            <person name="Wu M."/>
            <person name="Wu D."/>
            <person name="Thiagarajan M."/>
            <person name="Wortman J.R."/>
            <person name="Badger J.H."/>
            <person name="Ren Q."/>
            <person name="Amedeo P."/>
            <person name="Jones K.M."/>
            <person name="Tallon L.J."/>
            <person name="Delcher A.L."/>
            <person name="Salzberg S.L."/>
            <person name="Silva J.C."/>
            <person name="Haas B.J."/>
            <person name="Majoros W.H."/>
            <person name="Farzad M."/>
            <person name="Carlton J.M."/>
            <person name="Smith R.K. Jr."/>
            <person name="Garg J."/>
            <person name="Pearlman R.E."/>
            <person name="Karrer K.M."/>
            <person name="Sun L."/>
            <person name="Manning G."/>
            <person name="Elde N.C."/>
            <person name="Turkewitz A.P."/>
            <person name="Asai D.J."/>
            <person name="Wilkes D.E."/>
            <person name="Wang Y."/>
            <person name="Cai H."/>
            <person name="Collins K."/>
            <person name="Stewart B.A."/>
            <person name="Lee S.R."/>
            <person name="Wilamowska K."/>
            <person name="Weinberg Z."/>
            <person name="Ruzzo W.L."/>
            <person name="Wloga D."/>
            <person name="Gaertig J."/>
            <person name="Frankel J."/>
            <person name="Tsao C.-C."/>
            <person name="Gorovsky M.A."/>
            <person name="Keeling P.J."/>
            <person name="Waller R.F."/>
            <person name="Patron N.J."/>
            <person name="Cherry J.M."/>
            <person name="Stover N.A."/>
            <person name="Krieger C.J."/>
            <person name="del Toro C."/>
            <person name="Ryder H.F."/>
            <person name="Williamson S.C."/>
            <person name="Barbeau R.A."/>
            <person name="Hamilton E.P."/>
            <person name="Orias E."/>
        </authorList>
    </citation>
    <scope>NUCLEOTIDE SEQUENCE [LARGE SCALE GENOMIC DNA]</scope>
    <source>
        <strain evidence="2">SB210</strain>
    </source>
</reference>
<dbReference type="EMBL" id="GG662802">
    <property type="protein sequence ID" value="EWS75844.1"/>
    <property type="molecule type" value="Genomic_DNA"/>
</dbReference>
<protein>
    <submittedName>
        <fullName evidence="1">Uncharacterized protein</fullName>
    </submittedName>
</protein>
<keyword evidence="2" id="KW-1185">Reference proteome</keyword>
<gene>
    <name evidence="1" type="ORF">TTHERM_001005249</name>
</gene>
<evidence type="ECO:0000313" key="2">
    <source>
        <dbReference type="Proteomes" id="UP000009168"/>
    </source>
</evidence>
<dbReference type="Proteomes" id="UP000009168">
    <property type="component" value="Unassembled WGS sequence"/>
</dbReference>
<evidence type="ECO:0000313" key="1">
    <source>
        <dbReference type="EMBL" id="EWS75844.1"/>
    </source>
</evidence>
<sequence length="134" mass="16380">MDVVNQERIYRIIRLNTCLILAITSERQLKIYHHNDFDAPLIIYNFPDQDIEPKEAIRINHDDFVIWARNKNRLYFFRLIHNTNIVRIILERSINLYREYQNFWKHNNNSIAGLYFYGQARCWNLYQCNQEVGQ</sequence>